<evidence type="ECO:0000313" key="19">
    <source>
        <dbReference type="RefSeq" id="XP_015268973.1"/>
    </source>
</evidence>
<feature type="transmembrane region" description="Helical" evidence="17">
    <location>
        <begin position="38"/>
        <end position="62"/>
    </location>
</feature>
<comment type="function">
    <text evidence="17">This is the non-catalytic component of the active enzyme, which catalyzes the hydrolysis of ATP coupled with the exchange of Na(+) and K(+) ions across the plasma membrane.</text>
</comment>
<keyword evidence="14" id="KW-1015">Disulfide bond</keyword>
<dbReference type="PROSITE" id="PS00390">
    <property type="entry name" value="ATPASE_NA_K_BETA_1"/>
    <property type="match status" value="1"/>
</dbReference>
<evidence type="ECO:0000256" key="17">
    <source>
        <dbReference type="RuleBase" id="RU362099"/>
    </source>
</evidence>
<evidence type="ECO:0000256" key="2">
    <source>
        <dbReference type="ARBA" id="ARBA00005876"/>
    </source>
</evidence>
<organism evidence="18 19">
    <name type="scientific">Gekko japonicus</name>
    <name type="common">Schlegel's Japanese gecko</name>
    <dbReference type="NCBI Taxonomy" id="146911"/>
    <lineage>
        <taxon>Eukaryota</taxon>
        <taxon>Metazoa</taxon>
        <taxon>Chordata</taxon>
        <taxon>Craniata</taxon>
        <taxon>Vertebrata</taxon>
        <taxon>Euteleostomi</taxon>
        <taxon>Lepidosauria</taxon>
        <taxon>Squamata</taxon>
        <taxon>Bifurcata</taxon>
        <taxon>Gekkota</taxon>
        <taxon>Gekkonidae</taxon>
        <taxon>Gekkoninae</taxon>
        <taxon>Gekko</taxon>
    </lineage>
</organism>
<reference evidence="19" key="1">
    <citation type="submission" date="2025-08" db="UniProtKB">
        <authorList>
            <consortium name="RefSeq"/>
        </authorList>
    </citation>
    <scope>IDENTIFICATION</scope>
</reference>
<evidence type="ECO:0000256" key="6">
    <source>
        <dbReference type="ARBA" id="ARBA00022607"/>
    </source>
</evidence>
<keyword evidence="10 17" id="KW-1133">Transmembrane helix</keyword>
<evidence type="ECO:0000313" key="18">
    <source>
        <dbReference type="Proteomes" id="UP000694871"/>
    </source>
</evidence>
<comment type="subcellular location">
    <subcellularLocation>
        <location evidence="1">Cell membrane</location>
        <topology evidence="1">Single-pass type II membrane protein</topology>
    </subcellularLocation>
    <subcellularLocation>
        <location evidence="17">Membrane</location>
    </subcellularLocation>
</comment>
<evidence type="ECO:0000256" key="12">
    <source>
        <dbReference type="ARBA" id="ARBA00023065"/>
    </source>
</evidence>
<evidence type="ECO:0000256" key="1">
    <source>
        <dbReference type="ARBA" id="ARBA00004401"/>
    </source>
</evidence>
<dbReference type="Gene3D" id="2.60.40.1660">
    <property type="entry name" value="Na, k-atpase alpha subunit"/>
    <property type="match status" value="1"/>
</dbReference>
<dbReference type="RefSeq" id="XP_015268973.1">
    <property type="nucleotide sequence ID" value="XM_015413487.1"/>
</dbReference>
<evidence type="ECO:0000256" key="8">
    <source>
        <dbReference type="ARBA" id="ARBA00022958"/>
    </source>
</evidence>
<dbReference type="Pfam" id="PF00287">
    <property type="entry name" value="Na_K-ATPase"/>
    <property type="match status" value="1"/>
</dbReference>
<dbReference type="PANTHER" id="PTHR11523">
    <property type="entry name" value="SODIUM/POTASSIUM-DEPENDENT ATPASE BETA SUBUNIT"/>
    <property type="match status" value="1"/>
</dbReference>
<evidence type="ECO:0000256" key="16">
    <source>
        <dbReference type="ARBA" id="ARBA00023201"/>
    </source>
</evidence>
<keyword evidence="3 17" id="KW-0813">Transport</keyword>
<evidence type="ECO:0000256" key="11">
    <source>
        <dbReference type="ARBA" id="ARBA00023053"/>
    </source>
</evidence>
<keyword evidence="12 17" id="KW-0406">Ion transport</keyword>
<evidence type="ECO:0000256" key="9">
    <source>
        <dbReference type="ARBA" id="ARBA00022968"/>
    </source>
</evidence>
<evidence type="ECO:0000256" key="5">
    <source>
        <dbReference type="ARBA" id="ARBA00022538"/>
    </source>
</evidence>
<keyword evidence="11" id="KW-0915">Sodium</keyword>
<keyword evidence="15" id="KW-0325">Glycoprotein</keyword>
<keyword evidence="6" id="KW-0740">Sodium/potassium transport</keyword>
<evidence type="ECO:0000256" key="4">
    <source>
        <dbReference type="ARBA" id="ARBA00022475"/>
    </source>
</evidence>
<proteinExistence type="inferred from homology"/>
<comment type="similarity">
    <text evidence="2 17">Belongs to the X(+)/potassium ATPases subunit beta family.</text>
</comment>
<dbReference type="PANTHER" id="PTHR11523:SF47">
    <property type="entry name" value="SODIUM_POTASSIUM-TRANSPORTING ATPASE SUBUNIT BETA-3"/>
    <property type="match status" value="1"/>
</dbReference>
<evidence type="ECO:0000256" key="13">
    <source>
        <dbReference type="ARBA" id="ARBA00023136"/>
    </source>
</evidence>
<keyword evidence="4" id="KW-1003">Cell membrane</keyword>
<keyword evidence="5" id="KW-0633">Potassium transport</keyword>
<keyword evidence="9" id="KW-0735">Signal-anchor</keyword>
<dbReference type="GeneID" id="107112362"/>
<keyword evidence="7 17" id="KW-0812">Transmembrane</keyword>
<keyword evidence="13 17" id="KW-0472">Membrane</keyword>
<keyword evidence="18" id="KW-1185">Reference proteome</keyword>
<keyword evidence="16" id="KW-0739">Sodium transport</keyword>
<evidence type="ECO:0000256" key="7">
    <source>
        <dbReference type="ARBA" id="ARBA00022692"/>
    </source>
</evidence>
<evidence type="ECO:0000256" key="3">
    <source>
        <dbReference type="ARBA" id="ARBA00022448"/>
    </source>
</evidence>
<gene>
    <name evidence="19" type="primary">ATP1B3</name>
</gene>
<dbReference type="InterPro" id="IPR000402">
    <property type="entry name" value="Na/K_ATPase_sub_beta"/>
</dbReference>
<name>A0ABM1K5I6_GEKJA</name>
<dbReference type="InterPro" id="IPR038702">
    <property type="entry name" value="Na/K_ATPase_sub_beta_sf"/>
</dbReference>
<evidence type="ECO:0000256" key="10">
    <source>
        <dbReference type="ARBA" id="ARBA00022989"/>
    </source>
</evidence>
<protein>
    <recommendedName>
        <fullName evidence="17">Sodium/potassium-transporting ATPase subunit beta</fullName>
    </recommendedName>
</protein>
<dbReference type="Proteomes" id="UP000694871">
    <property type="component" value="Unplaced"/>
</dbReference>
<dbReference type="PROSITE" id="PS00391">
    <property type="entry name" value="ATPASE_NA_K_BETA_2"/>
    <property type="match status" value="1"/>
</dbReference>
<dbReference type="NCBIfam" id="TIGR01107">
    <property type="entry name" value="Na_K_ATPase_bet"/>
    <property type="match status" value="1"/>
</dbReference>
<accession>A0ABM1K5I6</accession>
<evidence type="ECO:0000256" key="14">
    <source>
        <dbReference type="ARBA" id="ARBA00023157"/>
    </source>
</evidence>
<evidence type="ECO:0000256" key="15">
    <source>
        <dbReference type="ARBA" id="ARBA00023180"/>
    </source>
</evidence>
<sequence>MAKEEKKPFRESMAEWRRFIYNPNSGEFLGRTAKSWGLILLFYLVFYGFLAALFTFTMWVMLQTLSSDIPKYRDRISSPGLMISPKPATALEFLLDKNSSKSYEGYVSALHKFLGAYNDSEQSKSILCTSGQLFDQEENVKKACRFNRSSLGPCSGLEDFTFGYAKGTPCVVIKMNRIIGLKPQGDPHIECNSKEEKKAQIAYFPSGGRFDLMYFPYYGKRLHPDYLQPLVAVQLTFNTTSAKDDVTVDCKIMGSKNLRNEDDRDKFLGRVSFKFQISE</sequence>
<keyword evidence="8" id="KW-0630">Potassium</keyword>